<feature type="transmembrane region" description="Helical" evidence="1">
    <location>
        <begin position="140"/>
        <end position="161"/>
    </location>
</feature>
<sequence length="465" mass="50685">MDRTLLYRTVWRWHFYAGLFVMPMVLVLALTGAVYLFKPQVDAWEERAWRDLPAATTVSADQQVKAALAAFPGSHFSSYRLPAAENDAALVHLALPDHAMRDVFVSPDGKVLGSLDPEWRVMQVAHDIHGQLFLGKRGSWLVELAASWAIVMILTGLYLWWPAGRGPAGVIWPRLASGRKVLWRDLHAVTGFWVSGLALVLLVTGLPWADVWGSAFKAVRTELGWVKGQQDWTIGGAPAGGDEHAEHQHGAMAMGTSAMPMGAHRMPDGTLMAMSGVSLSEIVAEAKGRHLPFPVIVSPPGTAPRFGGKAKSEWSVRSDTQNRPQRVSYTFDPMTGRETSHEDFAGKHVIDRVVGYGVAWHEGQLFGLANQLIGVATALLLVTMSVTGFILWRRRKPADRLGAPAPTATPPRMGGVVLIVLALAALLPMLAISMVGMLVIEFAVLRRLPRAANWLGLRMTEAETG</sequence>
<keyword evidence="1" id="KW-0812">Transmembrane</keyword>
<evidence type="ECO:0000313" key="3">
    <source>
        <dbReference type="Proteomes" id="UP000321464"/>
    </source>
</evidence>
<keyword evidence="1" id="KW-1133">Transmembrane helix</keyword>
<evidence type="ECO:0000256" key="1">
    <source>
        <dbReference type="SAM" id="Phobius"/>
    </source>
</evidence>
<dbReference type="Pfam" id="PF03929">
    <property type="entry name" value="PepSY_TM"/>
    <property type="match status" value="1"/>
</dbReference>
<feature type="transmembrane region" description="Helical" evidence="1">
    <location>
        <begin position="181"/>
        <end position="203"/>
    </location>
</feature>
<keyword evidence="3" id="KW-1185">Reference proteome</keyword>
<name>A0A512APC6_9SPHN</name>
<feature type="transmembrane region" description="Helical" evidence="1">
    <location>
        <begin position="15"/>
        <end position="37"/>
    </location>
</feature>
<feature type="transmembrane region" description="Helical" evidence="1">
    <location>
        <begin position="372"/>
        <end position="393"/>
    </location>
</feature>
<dbReference type="RefSeq" id="WP_147160871.1">
    <property type="nucleotide sequence ID" value="NZ_BJYR01000023.1"/>
</dbReference>
<dbReference type="InterPro" id="IPR005625">
    <property type="entry name" value="PepSY-ass_TM"/>
</dbReference>
<dbReference type="PANTHER" id="PTHR34219:SF1">
    <property type="entry name" value="PEPSY DOMAIN-CONTAINING PROTEIN"/>
    <property type="match status" value="1"/>
</dbReference>
<dbReference type="AlphaFoldDB" id="A0A512APC6"/>
<comment type="caution">
    <text evidence="2">The sequence shown here is derived from an EMBL/GenBank/DDBJ whole genome shotgun (WGS) entry which is preliminary data.</text>
</comment>
<feature type="transmembrane region" description="Helical" evidence="1">
    <location>
        <begin position="413"/>
        <end position="440"/>
    </location>
</feature>
<dbReference type="EMBL" id="BJYR01000023">
    <property type="protein sequence ID" value="GEO01563.1"/>
    <property type="molecule type" value="Genomic_DNA"/>
</dbReference>
<accession>A0A512APC6</accession>
<organism evidence="2 3">
    <name type="scientific">Novosphingobium sediminis</name>
    <dbReference type="NCBI Taxonomy" id="707214"/>
    <lineage>
        <taxon>Bacteria</taxon>
        <taxon>Pseudomonadati</taxon>
        <taxon>Pseudomonadota</taxon>
        <taxon>Alphaproteobacteria</taxon>
        <taxon>Sphingomonadales</taxon>
        <taxon>Sphingomonadaceae</taxon>
        <taxon>Novosphingobium</taxon>
    </lineage>
</organism>
<proteinExistence type="predicted"/>
<dbReference type="OrthoDB" id="9791166at2"/>
<reference evidence="2 3" key="1">
    <citation type="submission" date="2019-07" db="EMBL/GenBank/DDBJ databases">
        <title>Whole genome shotgun sequence of Novosphingobium sediminis NBRC 106119.</title>
        <authorList>
            <person name="Hosoyama A."/>
            <person name="Uohara A."/>
            <person name="Ohji S."/>
            <person name="Ichikawa N."/>
        </authorList>
    </citation>
    <scope>NUCLEOTIDE SEQUENCE [LARGE SCALE GENOMIC DNA]</scope>
    <source>
        <strain evidence="2 3">NBRC 106119</strain>
    </source>
</reference>
<protein>
    <submittedName>
        <fullName evidence="2">Membrane protein</fullName>
    </submittedName>
</protein>
<dbReference type="PANTHER" id="PTHR34219">
    <property type="entry name" value="IRON-REGULATED INNER MEMBRANE PROTEIN-RELATED"/>
    <property type="match status" value="1"/>
</dbReference>
<gene>
    <name evidence="2" type="ORF">NSE01_33950</name>
</gene>
<evidence type="ECO:0000313" key="2">
    <source>
        <dbReference type="EMBL" id="GEO01563.1"/>
    </source>
</evidence>
<dbReference type="Proteomes" id="UP000321464">
    <property type="component" value="Unassembled WGS sequence"/>
</dbReference>
<keyword evidence="1" id="KW-0472">Membrane</keyword>